<gene>
    <name evidence="2" type="ORF">GCM10010968_02960</name>
</gene>
<comment type="caution">
    <text evidence="2">The sequence shown here is derived from an EMBL/GenBank/DDBJ whole genome shotgun (WGS) entry which is preliminary data.</text>
</comment>
<name>A0ABQ2KC06_9MICO</name>
<dbReference type="EMBL" id="BMLM01000001">
    <property type="protein sequence ID" value="GGN77864.1"/>
    <property type="molecule type" value="Genomic_DNA"/>
</dbReference>
<evidence type="ECO:0000313" key="2">
    <source>
        <dbReference type="EMBL" id="GGN77864.1"/>
    </source>
</evidence>
<evidence type="ECO:0000313" key="3">
    <source>
        <dbReference type="Proteomes" id="UP000626982"/>
    </source>
</evidence>
<proteinExistence type="predicted"/>
<evidence type="ECO:0008006" key="4">
    <source>
        <dbReference type="Google" id="ProtNLM"/>
    </source>
</evidence>
<reference evidence="3" key="1">
    <citation type="journal article" date="2019" name="Int. J. Syst. Evol. Microbiol.">
        <title>The Global Catalogue of Microorganisms (GCM) 10K type strain sequencing project: providing services to taxonomists for standard genome sequencing and annotation.</title>
        <authorList>
            <consortium name="The Broad Institute Genomics Platform"/>
            <consortium name="The Broad Institute Genome Sequencing Center for Infectious Disease"/>
            <person name="Wu L."/>
            <person name="Ma J."/>
        </authorList>
    </citation>
    <scope>NUCLEOTIDE SEQUENCE [LARGE SCALE GENOMIC DNA]</scope>
    <source>
        <strain evidence="3">CGMCC 1.6960</strain>
    </source>
</reference>
<accession>A0ABQ2KC06</accession>
<feature type="compositionally biased region" description="Basic and acidic residues" evidence="1">
    <location>
        <begin position="166"/>
        <end position="192"/>
    </location>
</feature>
<feature type="region of interest" description="Disordered" evidence="1">
    <location>
        <begin position="166"/>
        <end position="200"/>
    </location>
</feature>
<protein>
    <recommendedName>
        <fullName evidence="4">Rubrerythrin</fullName>
    </recommendedName>
</protein>
<organism evidence="2 3">
    <name type="scientific">Agrococcus terreus</name>
    <dbReference type="NCBI Taxonomy" id="574649"/>
    <lineage>
        <taxon>Bacteria</taxon>
        <taxon>Bacillati</taxon>
        <taxon>Actinomycetota</taxon>
        <taxon>Actinomycetes</taxon>
        <taxon>Micrococcales</taxon>
        <taxon>Microbacteriaceae</taxon>
        <taxon>Agrococcus</taxon>
    </lineage>
</organism>
<evidence type="ECO:0000256" key="1">
    <source>
        <dbReference type="SAM" id="MobiDB-lite"/>
    </source>
</evidence>
<keyword evidence="3" id="KW-1185">Reference proteome</keyword>
<dbReference type="RefSeq" id="WP_188715292.1">
    <property type="nucleotide sequence ID" value="NZ_BAABBD010000001.1"/>
</dbReference>
<sequence length="200" mass="22408">MPDRRTASDADERLGAYLNEHLLGAEGGVRAFRAAVRTWEGTPHEAALDAVADEVDRDRRDLARIIMRLGHKPAGWKRFFTGFLRAFGAAGPYNLMRRRRASTAQIELDLLTGAVRAKRLMWEALLELAEDDARHDVPLLRDLVARADHQLDELARITLATVRERFGNGDPREAHERDAGGRETEHHGHAPADDQPSPQT</sequence>
<dbReference type="Proteomes" id="UP000626982">
    <property type="component" value="Unassembled WGS sequence"/>
</dbReference>